<dbReference type="InterPro" id="IPR014710">
    <property type="entry name" value="RmlC-like_jellyroll"/>
</dbReference>
<feature type="transmembrane region" description="Helical" evidence="1">
    <location>
        <begin position="165"/>
        <end position="184"/>
    </location>
</feature>
<dbReference type="PANTHER" id="PTHR45689">
    <property type="entry name" value="I[[H]] CHANNEL, ISOFORM E"/>
    <property type="match status" value="1"/>
</dbReference>
<dbReference type="PANTHER" id="PTHR45689:SF14">
    <property type="entry name" value="CYCLIC NUCLEOTIDE-GATED CATION CHANNEL SUBUNIT A-LIKE PROTEIN"/>
    <property type="match status" value="1"/>
</dbReference>
<organism evidence="3 4">
    <name type="scientific">Exocentrus adspersus</name>
    <dbReference type="NCBI Taxonomy" id="1586481"/>
    <lineage>
        <taxon>Eukaryota</taxon>
        <taxon>Metazoa</taxon>
        <taxon>Ecdysozoa</taxon>
        <taxon>Arthropoda</taxon>
        <taxon>Hexapoda</taxon>
        <taxon>Insecta</taxon>
        <taxon>Pterygota</taxon>
        <taxon>Neoptera</taxon>
        <taxon>Endopterygota</taxon>
        <taxon>Coleoptera</taxon>
        <taxon>Polyphaga</taxon>
        <taxon>Cucujiformia</taxon>
        <taxon>Chrysomeloidea</taxon>
        <taxon>Cerambycidae</taxon>
        <taxon>Lamiinae</taxon>
        <taxon>Acanthocinini</taxon>
        <taxon>Exocentrus</taxon>
    </lineage>
</organism>
<feature type="transmembrane region" description="Helical" evidence="1">
    <location>
        <begin position="126"/>
        <end position="144"/>
    </location>
</feature>
<dbReference type="AlphaFoldDB" id="A0AAV8VQH5"/>
<feature type="transmembrane region" description="Helical" evidence="1">
    <location>
        <begin position="287"/>
        <end position="307"/>
    </location>
</feature>
<dbReference type="SUPFAM" id="SSF51206">
    <property type="entry name" value="cAMP-binding domain-like"/>
    <property type="match status" value="1"/>
</dbReference>
<dbReference type="CDD" id="cd00038">
    <property type="entry name" value="CAP_ED"/>
    <property type="match status" value="1"/>
</dbReference>
<name>A0AAV8VQH5_9CUCU</name>
<proteinExistence type="predicted"/>
<comment type="caution">
    <text evidence="3">The sequence shown here is derived from an EMBL/GenBank/DDBJ whole genome shotgun (WGS) entry which is preliminary data.</text>
</comment>
<protein>
    <recommendedName>
        <fullName evidence="2">Cyclic nucleotide-binding domain-containing protein</fullName>
    </recommendedName>
</protein>
<accession>A0AAV8VQH5</accession>
<dbReference type="InterPro" id="IPR000595">
    <property type="entry name" value="cNMP-bd_dom"/>
</dbReference>
<feature type="transmembrane region" description="Helical" evidence="1">
    <location>
        <begin position="85"/>
        <end position="106"/>
    </location>
</feature>
<dbReference type="GO" id="GO:0098855">
    <property type="term" value="C:HCN channel complex"/>
    <property type="evidence" value="ECO:0007669"/>
    <property type="project" value="TreeGrafter"/>
</dbReference>
<evidence type="ECO:0000259" key="2">
    <source>
        <dbReference type="PROSITE" id="PS50042"/>
    </source>
</evidence>
<dbReference type="Pfam" id="PF00027">
    <property type="entry name" value="cNMP_binding"/>
    <property type="match status" value="1"/>
</dbReference>
<sequence>MPNVHHCSLSQVDTGGMARLPPNASKWQRLVRWTRTMINVNPNDLGCKSFFYNRSVIRTEQRRHIRSRYNYIIHPFSVMQSALKILFFLIWTFKMLVLPVLINMMYSKTISTSSFLFNRSNMFGWLPVQLMVIVFFFFVGYINYDTKEIVLEHRRVVLRYLKTYFFFDLASSELVQLVIWGWIARMDIQPRPPYLQRVLHLFRYCHVICLYVRIGTVLTFLDAITEMLFIKPWVRRCLRYAFETFMYLHFLCCVLYFVPVVVYLNAWPEDSWLVRAQIHPDVRGMQFWRLYVECMLMTLCYFFGASSGKYTVVRTNEQIALAVIAFLGRLYTLFCIADVLNVFGIVGVSESNYEQKMAELKEYMVSANLPQGLRSTMVKYYDYKLQKRYFNEAEILNSLSDHLRMEIFLYSARRLSVSKLFKHMSSVHISNLISNMRLETFAPGDVIFKPDHQHDNIYFISTGTIAILNKEEMELCHLEDEDVFGLVQTLLHACQYYAVVIETTDLFVINGDEFCRMLEPFPEATKHLRRLTQERYAKYTRMGNDIKLKMNNCLTDLRTSRMLEKRRKRKTAEK</sequence>
<evidence type="ECO:0000313" key="4">
    <source>
        <dbReference type="Proteomes" id="UP001159042"/>
    </source>
</evidence>
<keyword evidence="4" id="KW-1185">Reference proteome</keyword>
<evidence type="ECO:0000256" key="1">
    <source>
        <dbReference type="SAM" id="Phobius"/>
    </source>
</evidence>
<dbReference type="EMBL" id="JANEYG010000041">
    <property type="protein sequence ID" value="KAJ8916638.1"/>
    <property type="molecule type" value="Genomic_DNA"/>
</dbReference>
<dbReference type="InterPro" id="IPR018490">
    <property type="entry name" value="cNMP-bd_dom_sf"/>
</dbReference>
<dbReference type="GO" id="GO:0035725">
    <property type="term" value="P:sodium ion transmembrane transport"/>
    <property type="evidence" value="ECO:0007669"/>
    <property type="project" value="TreeGrafter"/>
</dbReference>
<dbReference type="InterPro" id="IPR051413">
    <property type="entry name" value="K/Na_HCN_channel"/>
</dbReference>
<dbReference type="Gene3D" id="1.10.287.630">
    <property type="entry name" value="Helix hairpin bin"/>
    <property type="match status" value="1"/>
</dbReference>
<dbReference type="Gene3D" id="2.60.120.10">
    <property type="entry name" value="Jelly Rolls"/>
    <property type="match status" value="1"/>
</dbReference>
<dbReference type="SMART" id="SM00100">
    <property type="entry name" value="cNMP"/>
    <property type="match status" value="1"/>
</dbReference>
<evidence type="ECO:0000313" key="3">
    <source>
        <dbReference type="EMBL" id="KAJ8916638.1"/>
    </source>
</evidence>
<reference evidence="3 4" key="1">
    <citation type="journal article" date="2023" name="Insect Mol. Biol.">
        <title>Genome sequencing provides insights into the evolution of gene families encoding plant cell wall-degrading enzymes in longhorned beetles.</title>
        <authorList>
            <person name="Shin N.R."/>
            <person name="Okamura Y."/>
            <person name="Kirsch R."/>
            <person name="Pauchet Y."/>
        </authorList>
    </citation>
    <scope>NUCLEOTIDE SEQUENCE [LARGE SCALE GENOMIC DNA]</scope>
    <source>
        <strain evidence="3">EAD_L_NR</strain>
    </source>
</reference>
<feature type="transmembrane region" description="Helical" evidence="1">
    <location>
        <begin position="319"/>
        <end position="346"/>
    </location>
</feature>
<keyword evidence="1" id="KW-0472">Membrane</keyword>
<feature type="transmembrane region" description="Helical" evidence="1">
    <location>
        <begin position="245"/>
        <end position="267"/>
    </location>
</feature>
<keyword evidence="1" id="KW-0812">Transmembrane</keyword>
<feature type="domain" description="Cyclic nucleotide-binding" evidence="2">
    <location>
        <begin position="420"/>
        <end position="535"/>
    </location>
</feature>
<dbReference type="GO" id="GO:0005249">
    <property type="term" value="F:voltage-gated potassium channel activity"/>
    <property type="evidence" value="ECO:0007669"/>
    <property type="project" value="TreeGrafter"/>
</dbReference>
<gene>
    <name evidence="3" type="ORF">NQ315_000283</name>
</gene>
<dbReference type="GO" id="GO:0003254">
    <property type="term" value="P:regulation of membrane depolarization"/>
    <property type="evidence" value="ECO:0007669"/>
    <property type="project" value="TreeGrafter"/>
</dbReference>
<dbReference type="PROSITE" id="PS50042">
    <property type="entry name" value="CNMP_BINDING_3"/>
    <property type="match status" value="1"/>
</dbReference>
<feature type="transmembrane region" description="Helical" evidence="1">
    <location>
        <begin position="204"/>
        <end position="224"/>
    </location>
</feature>
<dbReference type="Proteomes" id="UP001159042">
    <property type="component" value="Unassembled WGS sequence"/>
</dbReference>
<keyword evidence="1" id="KW-1133">Transmembrane helix</keyword>